<dbReference type="AlphaFoldDB" id="A0A165GM90"/>
<protein>
    <submittedName>
        <fullName evidence="1">Uncharacterized protein</fullName>
    </submittedName>
</protein>
<evidence type="ECO:0000313" key="2">
    <source>
        <dbReference type="Proteomes" id="UP000076871"/>
    </source>
</evidence>
<dbReference type="EMBL" id="KV427609">
    <property type="protein sequence ID" value="KZT10545.1"/>
    <property type="molecule type" value="Genomic_DNA"/>
</dbReference>
<evidence type="ECO:0000313" key="1">
    <source>
        <dbReference type="EMBL" id="KZT10545.1"/>
    </source>
</evidence>
<dbReference type="GeneID" id="63827579"/>
<accession>A0A165GM90</accession>
<dbReference type="InParanoid" id="A0A165GM90"/>
<keyword evidence="2" id="KW-1185">Reference proteome</keyword>
<dbReference type="OrthoDB" id="2587968at2759"/>
<gene>
    <name evidence="1" type="ORF">LAESUDRAFT_734900</name>
</gene>
<dbReference type="Proteomes" id="UP000076871">
    <property type="component" value="Unassembled WGS sequence"/>
</dbReference>
<sequence>MSGVASILRALSGRRTATEEARQLVLSIISSQQTPPTAHEIYKLAVQQEFAAKGEILQSPAKNAAAAKQHSTEPPYPTHIIRSMQHLKRVVLRSLVNSNDIQQVHKIEALPKEERAKRLHSLSRSGKKHADHTLAPVSIWRWQILTNKPVPPKPKEKPVFGKEVGVGQDWSHLNKRRQRSRIGSVRRDVRWLWELENAKTQSKKAVNVDANATVDATATATPTATP</sequence>
<name>A0A165GM90_9APHY</name>
<dbReference type="STRING" id="1314785.A0A165GM90"/>
<organism evidence="1 2">
    <name type="scientific">Laetiporus sulphureus 93-53</name>
    <dbReference type="NCBI Taxonomy" id="1314785"/>
    <lineage>
        <taxon>Eukaryota</taxon>
        <taxon>Fungi</taxon>
        <taxon>Dikarya</taxon>
        <taxon>Basidiomycota</taxon>
        <taxon>Agaricomycotina</taxon>
        <taxon>Agaricomycetes</taxon>
        <taxon>Polyporales</taxon>
        <taxon>Laetiporus</taxon>
    </lineage>
</organism>
<reference evidence="1 2" key="1">
    <citation type="journal article" date="2016" name="Mol. Biol. Evol.">
        <title>Comparative Genomics of Early-Diverging Mushroom-Forming Fungi Provides Insights into the Origins of Lignocellulose Decay Capabilities.</title>
        <authorList>
            <person name="Nagy L.G."/>
            <person name="Riley R."/>
            <person name="Tritt A."/>
            <person name="Adam C."/>
            <person name="Daum C."/>
            <person name="Floudas D."/>
            <person name="Sun H."/>
            <person name="Yadav J.S."/>
            <person name="Pangilinan J."/>
            <person name="Larsson K.H."/>
            <person name="Matsuura K."/>
            <person name="Barry K."/>
            <person name="Labutti K."/>
            <person name="Kuo R."/>
            <person name="Ohm R.A."/>
            <person name="Bhattacharya S.S."/>
            <person name="Shirouzu T."/>
            <person name="Yoshinaga Y."/>
            <person name="Martin F.M."/>
            <person name="Grigoriev I.V."/>
            <person name="Hibbett D.S."/>
        </authorList>
    </citation>
    <scope>NUCLEOTIDE SEQUENCE [LARGE SCALE GENOMIC DNA]</scope>
    <source>
        <strain evidence="1 2">93-53</strain>
    </source>
</reference>
<proteinExistence type="predicted"/>
<dbReference type="RefSeq" id="XP_040768285.1">
    <property type="nucleotide sequence ID" value="XM_040910550.1"/>
</dbReference>